<dbReference type="AlphaFoldDB" id="A0AAC9MYN5"/>
<dbReference type="InterPro" id="IPR036702">
    <property type="entry name" value="ComB-like_sf"/>
</dbReference>
<gene>
    <name evidence="1" type="ORF">TL08_11765</name>
</gene>
<protein>
    <submittedName>
        <fullName evidence="1">Uncharacterized protein</fullName>
    </submittedName>
</protein>
<dbReference type="KEGG" id="ahm:TL08_11765"/>
<name>A0AAC9MYN5_9PSEU</name>
<reference evidence="2" key="1">
    <citation type="submission" date="2016-03" db="EMBL/GenBank/DDBJ databases">
        <title>Complete genome sequence of the type strain Actinoalloteichus hymeniacidonis DSM 45092.</title>
        <authorList>
            <person name="Schaffert L."/>
            <person name="Albersmeier A."/>
            <person name="Winkler A."/>
            <person name="Kalinowski J."/>
            <person name="Zotchev S."/>
            <person name="Ruckert C."/>
        </authorList>
    </citation>
    <scope>NUCLEOTIDE SEQUENCE [LARGE SCALE GENOMIC DNA]</scope>
    <source>
        <strain evidence="2">HPA177(T) (DSM 45092(T))</strain>
    </source>
</reference>
<dbReference type="Proteomes" id="UP000095210">
    <property type="component" value="Chromosome"/>
</dbReference>
<dbReference type="RefSeq" id="WP_069848827.1">
    <property type="nucleotide sequence ID" value="NZ_CP014859.1"/>
</dbReference>
<organism evidence="1 2">
    <name type="scientific">Actinoalloteichus hymeniacidonis</name>
    <dbReference type="NCBI Taxonomy" id="340345"/>
    <lineage>
        <taxon>Bacteria</taxon>
        <taxon>Bacillati</taxon>
        <taxon>Actinomycetota</taxon>
        <taxon>Actinomycetes</taxon>
        <taxon>Pseudonocardiales</taxon>
        <taxon>Pseudonocardiaceae</taxon>
        <taxon>Actinoalloteichus</taxon>
    </lineage>
</organism>
<sequence length="104" mass="10890">MSEQSSPEPVVPPAAVAAAQRFLAAHGKNARAVVAHLGRRGARVTLVGADGALGDIVVDDVAIGEALCDRVEGLTKSDWEDRDTTAALTIGPAHRRRMAGLRVR</sequence>
<dbReference type="GO" id="GO:0050532">
    <property type="term" value="F:2-phosphosulfolactate phosphatase activity"/>
    <property type="evidence" value="ECO:0007669"/>
    <property type="project" value="InterPro"/>
</dbReference>
<keyword evidence="2" id="KW-1185">Reference proteome</keyword>
<evidence type="ECO:0000313" key="1">
    <source>
        <dbReference type="EMBL" id="AOS63167.1"/>
    </source>
</evidence>
<dbReference type="Gene3D" id="3.90.1560.10">
    <property type="entry name" value="ComB-like"/>
    <property type="match status" value="1"/>
</dbReference>
<dbReference type="GO" id="GO:0000287">
    <property type="term" value="F:magnesium ion binding"/>
    <property type="evidence" value="ECO:0007669"/>
    <property type="project" value="InterPro"/>
</dbReference>
<evidence type="ECO:0000313" key="2">
    <source>
        <dbReference type="Proteomes" id="UP000095210"/>
    </source>
</evidence>
<dbReference type="EMBL" id="CP014859">
    <property type="protein sequence ID" value="AOS63167.1"/>
    <property type="molecule type" value="Genomic_DNA"/>
</dbReference>
<proteinExistence type="predicted"/>
<accession>A0AAC9MYN5</accession>